<evidence type="ECO:0000313" key="3">
    <source>
        <dbReference type="EMBL" id="MBG0564217.1"/>
    </source>
</evidence>
<dbReference type="EMBL" id="JADQTO010000010">
    <property type="protein sequence ID" value="MBG0564217.1"/>
    <property type="molecule type" value="Genomic_DNA"/>
</dbReference>
<dbReference type="CDD" id="cd04179">
    <property type="entry name" value="DPM_DPG-synthase_like"/>
    <property type="match status" value="1"/>
</dbReference>
<dbReference type="SUPFAM" id="SSF53448">
    <property type="entry name" value="Nucleotide-diphospho-sugar transferases"/>
    <property type="match status" value="1"/>
</dbReference>
<dbReference type="PANTHER" id="PTHR48090">
    <property type="entry name" value="UNDECAPRENYL-PHOSPHATE 4-DEOXY-4-FORMAMIDO-L-ARABINOSE TRANSFERASE-RELATED"/>
    <property type="match status" value="1"/>
</dbReference>
<dbReference type="Gene3D" id="3.90.550.10">
    <property type="entry name" value="Spore Coat Polysaccharide Biosynthesis Protein SpsA, Chain A"/>
    <property type="match status" value="1"/>
</dbReference>
<keyword evidence="4" id="KW-1185">Reference proteome</keyword>
<evidence type="ECO:0000313" key="4">
    <source>
        <dbReference type="Proteomes" id="UP000598146"/>
    </source>
</evidence>
<dbReference type="PANTHER" id="PTHR48090:SF7">
    <property type="entry name" value="RFBJ PROTEIN"/>
    <property type="match status" value="1"/>
</dbReference>
<dbReference type="InterPro" id="IPR050256">
    <property type="entry name" value="Glycosyltransferase_2"/>
</dbReference>
<dbReference type="InterPro" id="IPR001173">
    <property type="entry name" value="Glyco_trans_2-like"/>
</dbReference>
<reference evidence="3" key="1">
    <citation type="submission" date="2020-11" db="EMBL/GenBank/DDBJ databases">
        <title>Isolation and identification of active actinomycetes.</title>
        <authorList>
            <person name="Sun X."/>
        </authorList>
    </citation>
    <scope>NUCLEOTIDE SEQUENCE</scope>
    <source>
        <strain evidence="3">NEAU-A11</strain>
    </source>
</reference>
<proteinExistence type="inferred from homology"/>
<feature type="domain" description="Glycosyltransferase 2-like" evidence="2">
    <location>
        <begin position="19"/>
        <end position="172"/>
    </location>
</feature>
<dbReference type="Pfam" id="PF00535">
    <property type="entry name" value="Glycos_transf_2"/>
    <property type="match status" value="1"/>
</dbReference>
<gene>
    <name evidence="3" type="ORF">I4J89_22480</name>
</gene>
<accession>A0A931CB84</accession>
<evidence type="ECO:0000259" key="2">
    <source>
        <dbReference type="Pfam" id="PF00535"/>
    </source>
</evidence>
<comment type="similarity">
    <text evidence="1">Belongs to the glycosyltransferase 2 family.</text>
</comment>
<dbReference type="AlphaFoldDB" id="A0A931CB84"/>
<comment type="caution">
    <text evidence="3">The sequence shown here is derived from an EMBL/GenBank/DDBJ whole genome shotgun (WGS) entry which is preliminary data.</text>
</comment>
<protein>
    <submittedName>
        <fullName evidence="3">Glycosyltransferase family 2 protein</fullName>
    </submittedName>
</protein>
<name>A0A931CB84_9ACTN</name>
<dbReference type="Proteomes" id="UP000598146">
    <property type="component" value="Unassembled WGS sequence"/>
</dbReference>
<organism evidence="3 4">
    <name type="scientific">Actinoplanes aureus</name>
    <dbReference type="NCBI Taxonomy" id="2792083"/>
    <lineage>
        <taxon>Bacteria</taxon>
        <taxon>Bacillati</taxon>
        <taxon>Actinomycetota</taxon>
        <taxon>Actinomycetes</taxon>
        <taxon>Micromonosporales</taxon>
        <taxon>Micromonosporaceae</taxon>
        <taxon>Actinoplanes</taxon>
    </lineage>
</organism>
<evidence type="ECO:0000256" key="1">
    <source>
        <dbReference type="ARBA" id="ARBA00006739"/>
    </source>
</evidence>
<dbReference type="InterPro" id="IPR029044">
    <property type="entry name" value="Nucleotide-diphossugar_trans"/>
</dbReference>
<sequence>MDDHAWGAVLSDNTSPTVSVVIAALNEARNIPHVLGKLGPEVTQVVLVDGGSTDRTIEVTLEHRPDATVIRQTRTGKGNALVCGFEACTGDVIAMIDADGSADPGEIPDFVAALTAGADYAKGTRFALGGHSTDITHLRNLGNKGLTGLVNVLYGTRYTDLCHGYNVFWRRIVPLMELPDPSLPRPADGSKIWGDGFEVETLINVRLAAAGARVSEVKNVEYPRLHGESNLNTFRDGARVLRTIAIEYLRHRRQRAGRTARPALVDQAAER</sequence>